<evidence type="ECO:0000313" key="16">
    <source>
        <dbReference type="EMBL" id="TXS94385.1"/>
    </source>
</evidence>
<dbReference type="Pfam" id="PF00593">
    <property type="entry name" value="TonB_dep_Rec_b-barrel"/>
    <property type="match status" value="1"/>
</dbReference>
<evidence type="ECO:0000256" key="1">
    <source>
        <dbReference type="ARBA" id="ARBA00004571"/>
    </source>
</evidence>
<protein>
    <submittedName>
        <fullName evidence="16">TonB-dependent receptor</fullName>
    </submittedName>
</protein>
<comment type="similarity">
    <text evidence="11 12">Belongs to the TonB-dependent receptor family.</text>
</comment>
<dbReference type="PANTHER" id="PTHR32552:SF81">
    <property type="entry name" value="TONB-DEPENDENT OUTER MEMBRANE RECEPTOR"/>
    <property type="match status" value="1"/>
</dbReference>
<dbReference type="SUPFAM" id="SSF56935">
    <property type="entry name" value="Porins"/>
    <property type="match status" value="1"/>
</dbReference>
<evidence type="ECO:0000256" key="12">
    <source>
        <dbReference type="RuleBase" id="RU003357"/>
    </source>
</evidence>
<accession>A0A5C9A0J4</accession>
<comment type="caution">
    <text evidence="16">The sequence shown here is derived from an EMBL/GenBank/DDBJ whole genome shotgun (WGS) entry which is preliminary data.</text>
</comment>
<evidence type="ECO:0000256" key="7">
    <source>
        <dbReference type="ARBA" id="ARBA00023065"/>
    </source>
</evidence>
<dbReference type="Pfam" id="PF07715">
    <property type="entry name" value="Plug"/>
    <property type="match status" value="1"/>
</dbReference>
<dbReference type="InterPro" id="IPR012910">
    <property type="entry name" value="Plug_dom"/>
</dbReference>
<dbReference type="InterPro" id="IPR039426">
    <property type="entry name" value="TonB-dep_rcpt-like"/>
</dbReference>
<keyword evidence="10 11" id="KW-0998">Cell outer membrane</keyword>
<comment type="subcellular location">
    <subcellularLocation>
        <location evidence="1 11">Cell outer membrane</location>
        <topology evidence="1 11">Multi-pass membrane protein</topology>
    </subcellularLocation>
</comment>
<evidence type="ECO:0000256" key="3">
    <source>
        <dbReference type="ARBA" id="ARBA00022452"/>
    </source>
</evidence>
<evidence type="ECO:0000259" key="14">
    <source>
        <dbReference type="Pfam" id="PF00593"/>
    </source>
</evidence>
<dbReference type="InterPro" id="IPR000531">
    <property type="entry name" value="Beta-barrel_TonB"/>
</dbReference>
<keyword evidence="17" id="KW-1185">Reference proteome</keyword>
<keyword evidence="16" id="KW-0675">Receptor</keyword>
<dbReference type="PROSITE" id="PS50007">
    <property type="entry name" value="PIPLC_X_DOMAIN"/>
    <property type="match status" value="1"/>
</dbReference>
<feature type="region of interest" description="Disordered" evidence="13">
    <location>
        <begin position="1"/>
        <end position="30"/>
    </location>
</feature>
<evidence type="ECO:0000256" key="9">
    <source>
        <dbReference type="ARBA" id="ARBA00023136"/>
    </source>
</evidence>
<dbReference type="Proteomes" id="UP000321933">
    <property type="component" value="Unassembled WGS sequence"/>
</dbReference>
<evidence type="ECO:0000256" key="2">
    <source>
        <dbReference type="ARBA" id="ARBA00022448"/>
    </source>
</evidence>
<keyword evidence="4" id="KW-0410">Iron transport</keyword>
<proteinExistence type="inferred from homology"/>
<dbReference type="Gene3D" id="2.40.170.20">
    <property type="entry name" value="TonB-dependent receptor, beta-barrel domain"/>
    <property type="match status" value="1"/>
</dbReference>
<gene>
    <name evidence="16" type="ORF">FVW59_00220</name>
</gene>
<keyword evidence="2 11" id="KW-0813">Transport</keyword>
<dbReference type="PANTHER" id="PTHR32552">
    <property type="entry name" value="FERRICHROME IRON RECEPTOR-RELATED"/>
    <property type="match status" value="1"/>
</dbReference>
<evidence type="ECO:0000256" key="10">
    <source>
        <dbReference type="ARBA" id="ARBA00023237"/>
    </source>
</evidence>
<dbReference type="InterPro" id="IPR036942">
    <property type="entry name" value="Beta-barrel_TonB_sf"/>
</dbReference>
<evidence type="ECO:0000256" key="5">
    <source>
        <dbReference type="ARBA" id="ARBA00022692"/>
    </source>
</evidence>
<evidence type="ECO:0000256" key="8">
    <source>
        <dbReference type="ARBA" id="ARBA00023077"/>
    </source>
</evidence>
<keyword evidence="5 11" id="KW-0812">Transmembrane</keyword>
<keyword evidence="7" id="KW-0406">Ion transport</keyword>
<dbReference type="GO" id="GO:0009279">
    <property type="term" value="C:cell outer membrane"/>
    <property type="evidence" value="ECO:0007669"/>
    <property type="project" value="UniProtKB-SubCell"/>
</dbReference>
<evidence type="ECO:0000256" key="13">
    <source>
        <dbReference type="SAM" id="MobiDB-lite"/>
    </source>
</evidence>
<feature type="domain" description="TonB-dependent receptor-like beta-barrel" evidence="14">
    <location>
        <begin position="317"/>
        <end position="720"/>
    </location>
</feature>
<evidence type="ECO:0000313" key="17">
    <source>
        <dbReference type="Proteomes" id="UP000321933"/>
    </source>
</evidence>
<name>A0A5C9A0J4_9GAMM</name>
<dbReference type="AlphaFoldDB" id="A0A5C9A0J4"/>
<dbReference type="OrthoDB" id="127311at2"/>
<dbReference type="EMBL" id="VRYZ01000001">
    <property type="protein sequence ID" value="TXS94385.1"/>
    <property type="molecule type" value="Genomic_DNA"/>
</dbReference>
<organism evidence="16 17">
    <name type="scientific">Parahaliea aestuarii</name>
    <dbReference type="NCBI Taxonomy" id="1852021"/>
    <lineage>
        <taxon>Bacteria</taxon>
        <taxon>Pseudomonadati</taxon>
        <taxon>Pseudomonadota</taxon>
        <taxon>Gammaproteobacteria</taxon>
        <taxon>Cellvibrionales</taxon>
        <taxon>Halieaceae</taxon>
        <taxon>Parahaliea</taxon>
    </lineage>
</organism>
<dbReference type="PROSITE" id="PS52016">
    <property type="entry name" value="TONB_DEPENDENT_REC_3"/>
    <property type="match status" value="1"/>
</dbReference>
<evidence type="ECO:0000256" key="4">
    <source>
        <dbReference type="ARBA" id="ARBA00022496"/>
    </source>
</evidence>
<dbReference type="GO" id="GO:0006826">
    <property type="term" value="P:iron ion transport"/>
    <property type="evidence" value="ECO:0007669"/>
    <property type="project" value="UniProtKB-KW"/>
</dbReference>
<keyword evidence="6" id="KW-0408">Iron</keyword>
<keyword evidence="3 11" id="KW-1134">Transmembrane beta strand</keyword>
<keyword evidence="9 11" id="KW-0472">Membrane</keyword>
<feature type="domain" description="TonB-dependent receptor plug" evidence="15">
    <location>
        <begin position="84"/>
        <end position="192"/>
    </location>
</feature>
<sequence>MLRRPAPASTTTDNKIQPEAARKAPSSQRQERYTAMIPSRQQLLAAAISSLCSTAVLAQSGAGERSAALEEVVVTASKRGVSTVQDIPTNISAIGGALLEQTHAMGIQDMARFIPGLSAVDNGPGNEQVIIRGLASSAGAAQVGTLFDEIPATGTGGTNVAQTDLQLYDLERVEVLRGPQGTLYGSGSQGGTLRYITNKPNLSALEGSLQMDAGTRSRDAGEAYQVNGMFNAPVVEDTFALRAVGFYRDADGYVDLPDLGESGTNSEESYGGRLMGTLLLGERTTLNASAWYQNLEVDDQPLVNEREDARPGQVRLPFEDELTMYNLTLDHELDSGDITATASWYDRATFFAFDVSQFVPMPGSVNQNRDNELFSAELRYASRFDGPLQMIVGGFYQERETSSSSIGYFVDTSTGLVPSDPASFFDNRAETDFTNKALFGEFTWEVSEQLELLAGFRAFEVDTWSQANEIASPFGEPAGLQNPLESDNSDVIYKLQASYRFNDDVLAYLVYSQGFREGGANTLNLETPSGRPVPRGFEPDLVDNYEFGWKSDWLDGQLRLNGALYTMQWTDIQVSLLDATQAFEYITNAGKADLMGVELESVIRPAALPGLTIRFNANYSEQELAENTPAYDAGDITAGRDGDRLPDTFPFSAGLIVEQQFELGGYNAYASLDASYVGTALTTFSKRSTDAREYGDYILGGARLGVSLNNWEAALYVTNIADVREPVNWEVEAREGIPDRIFTTQPRTVGINLVYTFQEG</sequence>
<keyword evidence="8 12" id="KW-0798">TonB box</keyword>
<evidence type="ECO:0000256" key="6">
    <source>
        <dbReference type="ARBA" id="ARBA00023004"/>
    </source>
</evidence>
<evidence type="ECO:0000259" key="15">
    <source>
        <dbReference type="Pfam" id="PF07715"/>
    </source>
</evidence>
<reference evidence="16 17" key="1">
    <citation type="submission" date="2019-08" db="EMBL/GenBank/DDBJ databases">
        <title>Parahaliea maris sp. nov., isolated from the surface seawater.</title>
        <authorList>
            <person name="Liu Y."/>
        </authorList>
    </citation>
    <scope>NUCLEOTIDE SEQUENCE [LARGE SCALE GENOMIC DNA]</scope>
    <source>
        <strain evidence="16 17">S2-26</strain>
    </source>
</reference>
<evidence type="ECO:0000256" key="11">
    <source>
        <dbReference type="PROSITE-ProRule" id="PRU01360"/>
    </source>
</evidence>